<evidence type="ECO:0000256" key="1">
    <source>
        <dbReference type="SAM" id="Phobius"/>
    </source>
</evidence>
<dbReference type="Proteomes" id="UP000217171">
    <property type="component" value="Chromosome"/>
</dbReference>
<keyword evidence="1" id="KW-0812">Transmembrane</keyword>
<evidence type="ECO:0008006" key="4">
    <source>
        <dbReference type="Google" id="ProtNLM"/>
    </source>
</evidence>
<keyword evidence="1" id="KW-0472">Membrane</keyword>
<organism evidence="2 3">
    <name type="scientific">Candidatus Nanopelagicus hibericus</name>
    <dbReference type="NCBI Taxonomy" id="1884915"/>
    <lineage>
        <taxon>Bacteria</taxon>
        <taxon>Bacillati</taxon>
        <taxon>Actinomycetota</taxon>
        <taxon>Actinomycetes</taxon>
        <taxon>Candidatus Nanopelagicales</taxon>
        <taxon>Candidatus Nanopelagicaceae</taxon>
        <taxon>Candidatus Nanopelagicus</taxon>
    </lineage>
</organism>
<reference evidence="2 3" key="1">
    <citation type="submission" date="2016-07" db="EMBL/GenBank/DDBJ databases">
        <title>High microdiversification within the ubiquitous acI lineage of Actinobacteria.</title>
        <authorList>
            <person name="Neuenschwander S.M."/>
            <person name="Salcher M."/>
            <person name="Ghai R."/>
            <person name="Pernthaler J."/>
        </authorList>
    </citation>
    <scope>NUCLEOTIDE SEQUENCE [LARGE SCALE GENOMIC DNA]</scope>
    <source>
        <strain evidence="2">MMS-21-160</strain>
    </source>
</reference>
<evidence type="ECO:0000313" key="2">
    <source>
        <dbReference type="EMBL" id="ASY13292.1"/>
    </source>
</evidence>
<sequence length="103" mass="10721">MGPGGIATIIAASSLAVIAVAVAYTVVRASRLIDEITKTVAMINSPIRSISNAGKSLEEMVKKISKAGESFLDENPMAMKAAGALFTAAKLKKKGKKKSKAKE</sequence>
<keyword evidence="1" id="KW-1133">Transmembrane helix</keyword>
<keyword evidence="3" id="KW-1185">Reference proteome</keyword>
<gene>
    <name evidence="2" type="ORF">B1s21160_02930</name>
</gene>
<evidence type="ECO:0000313" key="3">
    <source>
        <dbReference type="Proteomes" id="UP000217171"/>
    </source>
</evidence>
<accession>A0A249K938</accession>
<protein>
    <recommendedName>
        <fullName evidence="4">DUF948 domain-containing protein</fullName>
    </recommendedName>
</protein>
<dbReference type="OrthoDB" id="5197558at2"/>
<dbReference type="AlphaFoldDB" id="A0A249K938"/>
<dbReference type="RefSeq" id="WP_095672372.1">
    <property type="nucleotide sequence ID" value="NZ_CP016771.1"/>
</dbReference>
<proteinExistence type="predicted"/>
<dbReference type="KEGG" id="nhi:B1s21160_02930"/>
<dbReference type="EMBL" id="CP016771">
    <property type="protein sequence ID" value="ASY13292.1"/>
    <property type="molecule type" value="Genomic_DNA"/>
</dbReference>
<feature type="transmembrane region" description="Helical" evidence="1">
    <location>
        <begin position="6"/>
        <end position="27"/>
    </location>
</feature>
<name>A0A249K938_9ACTN</name>